<keyword evidence="4" id="KW-1185">Reference proteome</keyword>
<evidence type="ECO:0000313" key="3">
    <source>
        <dbReference type="EMBL" id="CAI6345915.1"/>
    </source>
</evidence>
<evidence type="ECO:0000256" key="1">
    <source>
        <dbReference type="SAM" id="MobiDB-lite"/>
    </source>
</evidence>
<evidence type="ECO:0000256" key="2">
    <source>
        <dbReference type="SAM" id="SignalP"/>
    </source>
</evidence>
<feature type="region of interest" description="Disordered" evidence="1">
    <location>
        <begin position="400"/>
        <end position="439"/>
    </location>
</feature>
<sequence>MRVIHFYLVSIFLSGAKLSLGMLKGVGLMTANSPTSIMSGIDLSSQKTKSSILFPSSTNNNRSTSKFSMNKSNNQALNSNNYITSEMSVVNKNKSHTFASQNHIALQLAESFYDSPGEPGTDSFKLYDATASVFKAIFKTWLKSKDQLDDVANRLGIPDEIVLTVNGSMAQLFAFQHDNNILIELENISRVFYYMTDVKHMIKRDKNMDTVIDTIKPLIKNIEHDRALNDIGEYGDSDLDTVVGNLNDFLENYKNDNYNNSDIMVNAALMKGMMLINQTENDEFNYALNKLRISLSKEFLKKVEDNQYEIDGSLIAENHVEVIRNSMPSIFSLLLNHIELLKILSTHTLVDSEQKITQYVSKCLKKIMSTFINRFKNVGKLNQKEISDLDKIAQLLENLDTGKADKENNEEPSKTSQENTQDSSETDKNKTQEPTTPKLDIKELLALTEPAIAAVLNLAGEKDVQKWKNNTVFKFKNFQKNQVKEYYMNLLTNNSDTAYYLVRSFEKKFLNEIDYKKFHDGGSQNYFI</sequence>
<feature type="chain" id="PRO_5043874878" evidence="2">
    <location>
        <begin position="22"/>
        <end position="528"/>
    </location>
</feature>
<organism evidence="3 4">
    <name type="scientific">Macrosiphum euphorbiae</name>
    <name type="common">potato aphid</name>
    <dbReference type="NCBI Taxonomy" id="13131"/>
    <lineage>
        <taxon>Eukaryota</taxon>
        <taxon>Metazoa</taxon>
        <taxon>Ecdysozoa</taxon>
        <taxon>Arthropoda</taxon>
        <taxon>Hexapoda</taxon>
        <taxon>Insecta</taxon>
        <taxon>Pterygota</taxon>
        <taxon>Neoptera</taxon>
        <taxon>Paraneoptera</taxon>
        <taxon>Hemiptera</taxon>
        <taxon>Sternorrhyncha</taxon>
        <taxon>Aphidomorpha</taxon>
        <taxon>Aphidoidea</taxon>
        <taxon>Aphididae</taxon>
        <taxon>Macrosiphini</taxon>
        <taxon>Macrosiphum</taxon>
    </lineage>
</organism>
<dbReference type="EMBL" id="CARXXK010000001">
    <property type="protein sequence ID" value="CAI6345915.1"/>
    <property type="molecule type" value="Genomic_DNA"/>
</dbReference>
<reference evidence="3 4" key="1">
    <citation type="submission" date="2023-01" db="EMBL/GenBank/DDBJ databases">
        <authorList>
            <person name="Whitehead M."/>
        </authorList>
    </citation>
    <scope>NUCLEOTIDE SEQUENCE [LARGE SCALE GENOMIC DNA]</scope>
</reference>
<feature type="compositionally biased region" description="Basic and acidic residues" evidence="1">
    <location>
        <begin position="400"/>
        <end position="413"/>
    </location>
</feature>
<dbReference type="AlphaFoldDB" id="A0AAV0VQP9"/>
<keyword evidence="2" id="KW-0732">Signal</keyword>
<accession>A0AAV0VQP9</accession>
<feature type="compositionally biased region" description="Polar residues" evidence="1">
    <location>
        <begin position="414"/>
        <end position="423"/>
    </location>
</feature>
<proteinExistence type="predicted"/>
<name>A0AAV0VQP9_9HEMI</name>
<comment type="caution">
    <text evidence="3">The sequence shown here is derived from an EMBL/GenBank/DDBJ whole genome shotgun (WGS) entry which is preliminary data.</text>
</comment>
<gene>
    <name evidence="3" type="ORF">MEUPH1_LOCUS2872</name>
</gene>
<feature type="signal peptide" evidence="2">
    <location>
        <begin position="1"/>
        <end position="21"/>
    </location>
</feature>
<protein>
    <submittedName>
        <fullName evidence="3">Uncharacterized protein</fullName>
    </submittedName>
</protein>
<evidence type="ECO:0000313" key="4">
    <source>
        <dbReference type="Proteomes" id="UP001160148"/>
    </source>
</evidence>
<dbReference type="Proteomes" id="UP001160148">
    <property type="component" value="Unassembled WGS sequence"/>
</dbReference>